<evidence type="ECO:0000256" key="7">
    <source>
        <dbReference type="ARBA" id="ARBA00037420"/>
    </source>
</evidence>
<evidence type="ECO:0000256" key="6">
    <source>
        <dbReference type="ARBA" id="ARBA00025719"/>
    </source>
</evidence>
<dbReference type="Gene3D" id="3.40.30.10">
    <property type="entry name" value="Glutaredoxin"/>
    <property type="match status" value="1"/>
</dbReference>
<evidence type="ECO:0000313" key="10">
    <source>
        <dbReference type="Proteomes" id="UP001589707"/>
    </source>
</evidence>
<keyword evidence="2 9" id="KW-0575">Peroxidase</keyword>
<dbReference type="InterPro" id="IPR050217">
    <property type="entry name" value="Peroxiredoxin"/>
</dbReference>
<comment type="similarity">
    <text evidence="1">Belongs to the peroxiredoxin family. AhpC/Prx1 subfamily.</text>
</comment>
<dbReference type="PANTHER" id="PTHR10681">
    <property type="entry name" value="THIOREDOXIN PEROXIDASE"/>
    <property type="match status" value="1"/>
</dbReference>
<evidence type="ECO:0000256" key="4">
    <source>
        <dbReference type="ARBA" id="ARBA00023002"/>
    </source>
</evidence>
<dbReference type="RefSeq" id="WP_376839553.1">
    <property type="nucleotide sequence ID" value="NZ_JBHMAU010000043.1"/>
</dbReference>
<evidence type="ECO:0000256" key="2">
    <source>
        <dbReference type="ARBA" id="ARBA00022559"/>
    </source>
</evidence>
<dbReference type="Gene3D" id="3.30.1020.10">
    <property type="entry name" value="Antioxidant, Horf6, Chain A, domain2"/>
    <property type="match status" value="1"/>
</dbReference>
<dbReference type="InterPro" id="IPR024706">
    <property type="entry name" value="Peroxiredoxin_AhpC-typ"/>
</dbReference>
<dbReference type="PIRSF" id="PIRSF000239">
    <property type="entry name" value="AHPC"/>
    <property type="match status" value="1"/>
</dbReference>
<keyword evidence="3" id="KW-0049">Antioxidant</keyword>
<dbReference type="InterPro" id="IPR000866">
    <property type="entry name" value="AhpC/TSA"/>
</dbReference>
<keyword evidence="5" id="KW-0676">Redox-active center</keyword>
<dbReference type="Proteomes" id="UP001589707">
    <property type="component" value="Unassembled WGS sequence"/>
</dbReference>
<dbReference type="InterPro" id="IPR019479">
    <property type="entry name" value="Peroxiredoxin_C"/>
</dbReference>
<dbReference type="Pfam" id="PF10417">
    <property type="entry name" value="1-cysPrx_C"/>
    <property type="match status" value="1"/>
</dbReference>
<protein>
    <submittedName>
        <fullName evidence="9">Peroxiredoxin</fullName>
        <ecNumber evidence="9">1.11.1.-</ecNumber>
    </submittedName>
</protein>
<dbReference type="GO" id="GO:0004601">
    <property type="term" value="F:peroxidase activity"/>
    <property type="evidence" value="ECO:0007669"/>
    <property type="project" value="UniProtKB-KW"/>
</dbReference>
<proteinExistence type="inferred from homology"/>
<dbReference type="EMBL" id="JBHMAU010000043">
    <property type="protein sequence ID" value="MFB9775975.1"/>
    <property type="molecule type" value="Genomic_DNA"/>
</dbReference>
<dbReference type="Pfam" id="PF00578">
    <property type="entry name" value="AhpC-TSA"/>
    <property type="match status" value="1"/>
</dbReference>
<comment type="caution">
    <text evidence="9">The sequence shown here is derived from an EMBL/GenBank/DDBJ whole genome shotgun (WGS) entry which is preliminary data.</text>
</comment>
<accession>A0ABV5X0J2</accession>
<dbReference type="CDD" id="cd03016">
    <property type="entry name" value="PRX_1cys"/>
    <property type="match status" value="1"/>
</dbReference>
<dbReference type="PANTHER" id="PTHR10681:SF128">
    <property type="entry name" value="THIOREDOXIN-DEPENDENT PEROXIDE REDUCTASE, MITOCHONDRIAL"/>
    <property type="match status" value="1"/>
</dbReference>
<organism evidence="9 10">
    <name type="scientific">Brevibacterium otitidis</name>
    <dbReference type="NCBI Taxonomy" id="53364"/>
    <lineage>
        <taxon>Bacteria</taxon>
        <taxon>Bacillati</taxon>
        <taxon>Actinomycetota</taxon>
        <taxon>Actinomycetes</taxon>
        <taxon>Micrococcales</taxon>
        <taxon>Brevibacteriaceae</taxon>
        <taxon>Brevibacterium</taxon>
    </lineage>
</organism>
<evidence type="ECO:0000259" key="8">
    <source>
        <dbReference type="PROSITE" id="PS51352"/>
    </source>
</evidence>
<comment type="function">
    <text evidence="7">Thiol-specific peroxidase that catalyzes the reduction of hydrogen peroxide and organic hydroperoxides to water and alcohols, respectively. Plays a role in cell protection against oxidative stress by detoxifying peroxides.</text>
</comment>
<evidence type="ECO:0000256" key="5">
    <source>
        <dbReference type="ARBA" id="ARBA00023284"/>
    </source>
</evidence>
<keyword evidence="10" id="KW-1185">Reference proteome</keyword>
<evidence type="ECO:0000256" key="1">
    <source>
        <dbReference type="ARBA" id="ARBA00009796"/>
    </source>
</evidence>
<dbReference type="EC" id="1.11.1.-" evidence="9"/>
<gene>
    <name evidence="9" type="ORF">ACFFN1_06085</name>
</gene>
<comment type="similarity">
    <text evidence="6">Belongs to the peroxiredoxin family. Prx6 subfamily.</text>
</comment>
<sequence length="214" mass="23641">MSLHLGDTAPDFTTDTSTGTISFHDWAGDEWVVFFSHPADFTPVCTTELGRVAQLQAEWDKRGVKPIALSVDTAEEHLAWIPDVNEYSSTTVSYPIIADPDKTVAELYDMIHPGAGDTSSVRSVFVIDPDKKIRLTMTYPKSTGRNFDEILRVVDALQEADRGACATGADWQPGDKVIVPPHVPTAEAQETYDEVEEHYPYLRTARLKDAGAED</sequence>
<feature type="domain" description="Thioredoxin" evidence="8">
    <location>
        <begin position="3"/>
        <end position="159"/>
    </location>
</feature>
<dbReference type="InterPro" id="IPR013766">
    <property type="entry name" value="Thioredoxin_domain"/>
</dbReference>
<dbReference type="InterPro" id="IPR045020">
    <property type="entry name" value="PRX_1cys"/>
</dbReference>
<evidence type="ECO:0000313" key="9">
    <source>
        <dbReference type="EMBL" id="MFB9775975.1"/>
    </source>
</evidence>
<reference evidence="9 10" key="1">
    <citation type="submission" date="2024-09" db="EMBL/GenBank/DDBJ databases">
        <authorList>
            <person name="Sun Q."/>
            <person name="Mori K."/>
        </authorList>
    </citation>
    <scope>NUCLEOTIDE SEQUENCE [LARGE SCALE GENOMIC DNA]</scope>
    <source>
        <strain evidence="9 10">JCM 11683</strain>
    </source>
</reference>
<dbReference type="InterPro" id="IPR036249">
    <property type="entry name" value="Thioredoxin-like_sf"/>
</dbReference>
<keyword evidence="4 9" id="KW-0560">Oxidoreductase</keyword>
<evidence type="ECO:0000256" key="3">
    <source>
        <dbReference type="ARBA" id="ARBA00022862"/>
    </source>
</evidence>
<dbReference type="PROSITE" id="PS51352">
    <property type="entry name" value="THIOREDOXIN_2"/>
    <property type="match status" value="1"/>
</dbReference>
<dbReference type="SUPFAM" id="SSF52833">
    <property type="entry name" value="Thioredoxin-like"/>
    <property type="match status" value="1"/>
</dbReference>
<name>A0ABV5X0J2_9MICO</name>